<organism evidence="5 6">
    <name type="scientific">Candidatus Wallbacteria bacterium GWC2_49_35</name>
    <dbReference type="NCBI Taxonomy" id="1817813"/>
    <lineage>
        <taxon>Bacteria</taxon>
        <taxon>Candidatus Walliibacteriota</taxon>
    </lineage>
</organism>
<reference evidence="5 6" key="1">
    <citation type="journal article" date="2016" name="Nat. Commun.">
        <title>Thousands of microbial genomes shed light on interconnected biogeochemical processes in an aquifer system.</title>
        <authorList>
            <person name="Anantharaman K."/>
            <person name="Brown C.T."/>
            <person name="Hug L.A."/>
            <person name="Sharon I."/>
            <person name="Castelle C.J."/>
            <person name="Probst A.J."/>
            <person name="Thomas B.C."/>
            <person name="Singh A."/>
            <person name="Wilkins M.J."/>
            <person name="Karaoz U."/>
            <person name="Brodie E.L."/>
            <person name="Williams K.H."/>
            <person name="Hubbard S.S."/>
            <person name="Banfield J.F."/>
        </authorList>
    </citation>
    <scope>NUCLEOTIDE SEQUENCE [LARGE SCALE GENOMIC DNA]</scope>
</reference>
<proteinExistence type="predicted"/>
<evidence type="ECO:0000256" key="3">
    <source>
        <dbReference type="ARBA" id="ARBA00022833"/>
    </source>
</evidence>
<dbReference type="Pfam" id="PF01979">
    <property type="entry name" value="Amidohydro_1"/>
    <property type="match status" value="1"/>
</dbReference>
<protein>
    <submittedName>
        <fullName evidence="5">8-oxoguanine deaminase</fullName>
    </submittedName>
</protein>
<dbReference type="Gene3D" id="3.20.20.140">
    <property type="entry name" value="Metal-dependent hydrolases"/>
    <property type="match status" value="1"/>
</dbReference>
<evidence type="ECO:0000259" key="4">
    <source>
        <dbReference type="Pfam" id="PF01979"/>
    </source>
</evidence>
<keyword evidence="1" id="KW-0479">Metal-binding</keyword>
<evidence type="ECO:0000256" key="2">
    <source>
        <dbReference type="ARBA" id="ARBA00022801"/>
    </source>
</evidence>
<dbReference type="EMBL" id="MGFH01000193">
    <property type="protein sequence ID" value="OGM02962.1"/>
    <property type="molecule type" value="Genomic_DNA"/>
</dbReference>
<dbReference type="InterPro" id="IPR032466">
    <property type="entry name" value="Metal_Hydrolase"/>
</dbReference>
<feature type="domain" description="Amidohydrolase-related" evidence="4">
    <location>
        <begin position="65"/>
        <end position="432"/>
    </location>
</feature>
<sequence>MTKGIIIKNAYAMALLDAKNTVLKDASLLIEGNEIKKIYTKEESGEIENLAASGEYKLIDAAHNLVLPGFVNTHHHFYQIFTRNIPKMQDEKLFDWLIDLYDVWALLDEEWVRWSTLAALGELALTGCTATTDHHYVFPKGGERFIDTQFAAAEQIGMRFHATRGSMSRSKKDGGLPPDSVVQTEEDIMLDCERLINKYHDTSKHSMRKVALAPCSPFSVTPKLLEETAKFARTKKVKMHTHLCETNDEDDYCLKVYKLRPVDFMESVGWLGPDVWFAHSIYVNDAEIERMGKLGTGVAHCPSSNLRLGSGIAPVPKMLAHGVPVGIAVDGSASNDSSDMLGELRMALLVHRVGTGVSSMPAFDVFKMGCQHGARILDFNTSGEIAAGKAADIIMYDLDSIGYVGALHDPLSSILFAGFNHRVNYNITNGKIIVEKGVLKTFDERSIVENGNRIAERIVNRKYIDIKR</sequence>
<dbReference type="PANTHER" id="PTHR43794:SF11">
    <property type="entry name" value="AMIDOHYDROLASE-RELATED DOMAIN-CONTAINING PROTEIN"/>
    <property type="match status" value="1"/>
</dbReference>
<dbReference type="GO" id="GO:0019239">
    <property type="term" value="F:deaminase activity"/>
    <property type="evidence" value="ECO:0007669"/>
    <property type="project" value="UniProtKB-ARBA"/>
</dbReference>
<keyword evidence="2" id="KW-0378">Hydrolase</keyword>
<accession>A0A1F7WJF4</accession>
<dbReference type="InterPro" id="IPR011059">
    <property type="entry name" value="Metal-dep_hydrolase_composite"/>
</dbReference>
<dbReference type="GO" id="GO:0016814">
    <property type="term" value="F:hydrolase activity, acting on carbon-nitrogen (but not peptide) bonds, in cyclic amidines"/>
    <property type="evidence" value="ECO:0007669"/>
    <property type="project" value="UniProtKB-ARBA"/>
</dbReference>
<dbReference type="CDD" id="cd01298">
    <property type="entry name" value="ATZ_TRZ_like"/>
    <property type="match status" value="1"/>
</dbReference>
<dbReference type="STRING" id="1817813.A2008_11100"/>
<dbReference type="InterPro" id="IPR050287">
    <property type="entry name" value="MTA/SAH_deaminase"/>
</dbReference>
<dbReference type="AlphaFoldDB" id="A0A1F7WJF4"/>
<evidence type="ECO:0000313" key="6">
    <source>
        <dbReference type="Proteomes" id="UP000178735"/>
    </source>
</evidence>
<dbReference type="InterPro" id="IPR006680">
    <property type="entry name" value="Amidohydro-rel"/>
</dbReference>
<evidence type="ECO:0000256" key="1">
    <source>
        <dbReference type="ARBA" id="ARBA00022723"/>
    </source>
</evidence>
<dbReference type="GO" id="GO:0046872">
    <property type="term" value="F:metal ion binding"/>
    <property type="evidence" value="ECO:0007669"/>
    <property type="project" value="UniProtKB-KW"/>
</dbReference>
<dbReference type="FunFam" id="3.20.20.140:FF:000014">
    <property type="entry name" value="5-methylthioadenosine/S-adenosylhomocysteine deaminase"/>
    <property type="match status" value="1"/>
</dbReference>
<dbReference type="SUPFAM" id="SSF51338">
    <property type="entry name" value="Composite domain of metallo-dependent hydrolases"/>
    <property type="match status" value="1"/>
</dbReference>
<comment type="caution">
    <text evidence="5">The sequence shown here is derived from an EMBL/GenBank/DDBJ whole genome shotgun (WGS) entry which is preliminary data.</text>
</comment>
<dbReference type="NCBIfam" id="NF006055">
    <property type="entry name" value="PRK08203.1"/>
    <property type="match status" value="1"/>
</dbReference>
<dbReference type="PANTHER" id="PTHR43794">
    <property type="entry name" value="AMINOHYDROLASE SSNA-RELATED"/>
    <property type="match status" value="1"/>
</dbReference>
<keyword evidence="3" id="KW-0862">Zinc</keyword>
<gene>
    <name evidence="5" type="ORF">A2008_11100</name>
</gene>
<dbReference type="Proteomes" id="UP000178735">
    <property type="component" value="Unassembled WGS sequence"/>
</dbReference>
<evidence type="ECO:0000313" key="5">
    <source>
        <dbReference type="EMBL" id="OGM02962.1"/>
    </source>
</evidence>
<dbReference type="Gene3D" id="2.30.40.10">
    <property type="entry name" value="Urease, subunit C, domain 1"/>
    <property type="match status" value="1"/>
</dbReference>
<dbReference type="SUPFAM" id="SSF51556">
    <property type="entry name" value="Metallo-dependent hydrolases"/>
    <property type="match status" value="1"/>
</dbReference>
<name>A0A1F7WJF4_9BACT</name>